<dbReference type="EMBL" id="MLYV02000995">
    <property type="protein sequence ID" value="PSR74340.1"/>
    <property type="molecule type" value="Genomic_DNA"/>
</dbReference>
<keyword evidence="2" id="KW-1185">Reference proteome</keyword>
<dbReference type="AlphaFoldDB" id="A0A2R6NPB9"/>
<protein>
    <submittedName>
        <fullName evidence="1">Uncharacterized protein</fullName>
    </submittedName>
</protein>
<sequence length="94" mass="10127">MPLAITIACEEEGSPLFIIPFAKMLQPARLGEHLPSPLVLPSPVTCQDEGNLRGWGSFSLHRMSFLRSLDPHEAGGSSPFTVALVVLVKTNDGE</sequence>
<organism evidence="1 2">
    <name type="scientific">Hermanssonia centrifuga</name>
    <dbReference type="NCBI Taxonomy" id="98765"/>
    <lineage>
        <taxon>Eukaryota</taxon>
        <taxon>Fungi</taxon>
        <taxon>Dikarya</taxon>
        <taxon>Basidiomycota</taxon>
        <taxon>Agaricomycotina</taxon>
        <taxon>Agaricomycetes</taxon>
        <taxon>Polyporales</taxon>
        <taxon>Meruliaceae</taxon>
        <taxon>Hermanssonia</taxon>
    </lineage>
</organism>
<proteinExistence type="predicted"/>
<evidence type="ECO:0000313" key="1">
    <source>
        <dbReference type="EMBL" id="PSR74340.1"/>
    </source>
</evidence>
<name>A0A2R6NPB9_9APHY</name>
<feature type="non-terminal residue" evidence="1">
    <location>
        <position position="94"/>
    </location>
</feature>
<evidence type="ECO:0000313" key="2">
    <source>
        <dbReference type="Proteomes" id="UP000186601"/>
    </source>
</evidence>
<comment type="caution">
    <text evidence="1">The sequence shown here is derived from an EMBL/GenBank/DDBJ whole genome shotgun (WGS) entry which is preliminary data.</text>
</comment>
<dbReference type="Proteomes" id="UP000186601">
    <property type="component" value="Unassembled WGS sequence"/>
</dbReference>
<gene>
    <name evidence="1" type="ORF">PHLCEN_2v9919</name>
</gene>
<accession>A0A2R6NPB9</accession>
<reference evidence="1 2" key="1">
    <citation type="submission" date="2018-02" db="EMBL/GenBank/DDBJ databases">
        <title>Genome sequence of the basidiomycete white-rot fungus Phlebia centrifuga.</title>
        <authorList>
            <person name="Granchi Z."/>
            <person name="Peng M."/>
            <person name="de Vries R.P."/>
            <person name="Hilden K."/>
            <person name="Makela M.R."/>
            <person name="Grigoriev I."/>
            <person name="Riley R."/>
        </authorList>
    </citation>
    <scope>NUCLEOTIDE SEQUENCE [LARGE SCALE GENOMIC DNA]</scope>
    <source>
        <strain evidence="1 2">FBCC195</strain>
    </source>
</reference>